<evidence type="ECO:0000256" key="3">
    <source>
        <dbReference type="ARBA" id="ARBA00022499"/>
    </source>
</evidence>
<keyword evidence="8 10" id="KW-0539">Nucleus</keyword>
<dbReference type="GO" id="GO:0032208">
    <property type="term" value="P:negative regulation of telomere maintenance via recombination"/>
    <property type="evidence" value="ECO:0007669"/>
    <property type="project" value="TreeGrafter"/>
</dbReference>
<dbReference type="PIRSF" id="PIRSF038016">
    <property type="entry name" value="Telomere_bd-1_Pin2"/>
    <property type="match status" value="1"/>
</dbReference>
<feature type="compositionally biased region" description="Low complexity" evidence="11">
    <location>
        <begin position="331"/>
        <end position="342"/>
    </location>
</feature>
<dbReference type="PANTHER" id="PTHR46833">
    <property type="entry name" value="TELOMERIC REPEAT-BINDING FACTOR 2 TERF2"/>
    <property type="match status" value="1"/>
</dbReference>
<dbReference type="Gene3D" id="1.25.40.210">
    <property type="entry name" value="Telomere repeat-binding factor, dimerisation domain"/>
    <property type="match status" value="1"/>
</dbReference>
<comment type="function">
    <text evidence="10">Binds the telomeric double-stranded 5'-TTAGGG-3' repeat.</text>
</comment>
<feature type="compositionally biased region" description="Basic residues" evidence="11">
    <location>
        <begin position="385"/>
        <end position="396"/>
    </location>
</feature>
<keyword evidence="4" id="KW-0597">Phosphoprotein</keyword>
<dbReference type="GO" id="GO:0070187">
    <property type="term" value="C:shelterin complex"/>
    <property type="evidence" value="ECO:0007669"/>
    <property type="project" value="TreeGrafter"/>
</dbReference>
<feature type="domain" description="Myb-like" evidence="12">
    <location>
        <begin position="420"/>
        <end position="466"/>
    </location>
</feature>
<evidence type="ECO:0000313" key="14">
    <source>
        <dbReference type="Ensembl" id="ENSVKKP00000011389.1"/>
    </source>
</evidence>
<keyword evidence="7 10" id="KW-0238">DNA-binding</keyword>
<name>A0A8D2JGF9_VARKO</name>
<dbReference type="InterPro" id="IPR013867">
    <property type="entry name" value="Telomere_rpt-bd_fac_dimer_dom"/>
</dbReference>
<keyword evidence="15" id="KW-1185">Reference proteome</keyword>
<dbReference type="GO" id="GO:0070198">
    <property type="term" value="P:protein localization to chromosome, telomeric region"/>
    <property type="evidence" value="ECO:0007669"/>
    <property type="project" value="TreeGrafter"/>
</dbReference>
<organism evidence="14 15">
    <name type="scientific">Varanus komodoensis</name>
    <name type="common">Komodo dragon</name>
    <dbReference type="NCBI Taxonomy" id="61221"/>
    <lineage>
        <taxon>Eukaryota</taxon>
        <taxon>Metazoa</taxon>
        <taxon>Chordata</taxon>
        <taxon>Craniata</taxon>
        <taxon>Vertebrata</taxon>
        <taxon>Euteleostomi</taxon>
        <taxon>Lepidosauria</taxon>
        <taxon>Squamata</taxon>
        <taxon>Bifurcata</taxon>
        <taxon>Unidentata</taxon>
        <taxon>Episquamata</taxon>
        <taxon>Toxicofera</taxon>
        <taxon>Anguimorpha</taxon>
        <taxon>Paleoanguimorpha</taxon>
        <taxon>Varanoidea</taxon>
        <taxon>Varanidae</taxon>
        <taxon>Varanus</taxon>
    </lineage>
</organism>
<dbReference type="InterPro" id="IPR017357">
    <property type="entry name" value="TERF1/2"/>
</dbReference>
<sequence length="471" mass="52301">GSISRAELSEGDGRITRSRAAAAAAAAEARGMALEEAVNRWALLFYAHQALQAFRAGRSHDFRQLRDVINAMLARPLALEQQVLLQLRIIQLLSRIEEGECGEPTEQTPLECALVLLDKMKKEVNIDVNVIEDIRTKIKEAAVIASVKNKEYALASRILKKHMSKDPNTQKMRLLLQSIIRERNFLHPTIWNFSYKAFQQDVLLLLESFLDDSEPLLLVVALVPLLGALGGRSSVCMGDLAAKGPPRRALVEQPPGALFFCRGLPKKPASYGLSTLREAFRALFEAPAPDEAFTELDETDWVCPVASSVPAGLGATHQREEESEEMEQDEASSPQMSSWDSSDATTISGMVRRDQAEGSRDPSLGHAASEMPRESSGVRPPKPSGTKRKVMQRRPAAHGGRALRPPQACSRGSGLVFWQRWTVEESGWITAGVRKFGEGNWKAIFQSYPFKDRTPVMIKDRWRTMKKLGFD</sequence>
<evidence type="ECO:0000256" key="6">
    <source>
        <dbReference type="ARBA" id="ARBA00022895"/>
    </source>
</evidence>
<dbReference type="SUPFAM" id="SSF46689">
    <property type="entry name" value="Homeodomain-like"/>
    <property type="match status" value="1"/>
</dbReference>
<dbReference type="Pfam" id="PF00249">
    <property type="entry name" value="Myb_DNA-binding"/>
    <property type="match status" value="1"/>
</dbReference>
<evidence type="ECO:0000256" key="2">
    <source>
        <dbReference type="ARBA" id="ARBA00022454"/>
    </source>
</evidence>
<dbReference type="GO" id="GO:0061820">
    <property type="term" value="P:telomeric D-loop disassembly"/>
    <property type="evidence" value="ECO:0007669"/>
    <property type="project" value="TreeGrafter"/>
</dbReference>
<dbReference type="PROSITE" id="PS51294">
    <property type="entry name" value="HTH_MYB"/>
    <property type="match status" value="1"/>
</dbReference>
<dbReference type="InterPro" id="IPR036507">
    <property type="entry name" value="Telomere_rpt-bd_fac_dimer_sf"/>
</dbReference>
<dbReference type="GO" id="GO:0032210">
    <property type="term" value="P:regulation of telomere maintenance via telomerase"/>
    <property type="evidence" value="ECO:0007669"/>
    <property type="project" value="TreeGrafter"/>
</dbReference>
<dbReference type="InterPro" id="IPR017930">
    <property type="entry name" value="Myb_dom"/>
</dbReference>
<dbReference type="GO" id="GO:0003691">
    <property type="term" value="F:double-stranded telomeric DNA binding"/>
    <property type="evidence" value="ECO:0007669"/>
    <property type="project" value="UniProtKB-UniRule"/>
</dbReference>
<dbReference type="CDD" id="cd11660">
    <property type="entry name" value="SANT_TRF"/>
    <property type="match status" value="1"/>
</dbReference>
<dbReference type="GO" id="GO:0098505">
    <property type="term" value="F:G-rich strand telomeric DNA binding"/>
    <property type="evidence" value="ECO:0007669"/>
    <property type="project" value="TreeGrafter"/>
</dbReference>
<dbReference type="Gene3D" id="1.10.10.60">
    <property type="entry name" value="Homeodomain-like"/>
    <property type="match status" value="1"/>
</dbReference>
<evidence type="ECO:0000256" key="1">
    <source>
        <dbReference type="ARBA" id="ARBA00004574"/>
    </source>
</evidence>
<keyword evidence="2" id="KW-0158">Chromosome</keyword>
<proteinExistence type="predicted"/>
<dbReference type="GO" id="GO:0031848">
    <property type="term" value="P:protection from non-homologous end joining at telomere"/>
    <property type="evidence" value="ECO:0007669"/>
    <property type="project" value="InterPro"/>
</dbReference>
<dbReference type="GO" id="GO:0031627">
    <property type="term" value="P:telomeric loop formation"/>
    <property type="evidence" value="ECO:0007669"/>
    <property type="project" value="TreeGrafter"/>
</dbReference>
<evidence type="ECO:0000256" key="4">
    <source>
        <dbReference type="ARBA" id="ARBA00022553"/>
    </source>
</evidence>
<dbReference type="SMART" id="SM00717">
    <property type="entry name" value="SANT"/>
    <property type="match status" value="1"/>
</dbReference>
<dbReference type="PANTHER" id="PTHR46833:SF1">
    <property type="entry name" value="TELOMERIC REPEAT-BINDING FACTOR 2"/>
    <property type="match status" value="1"/>
</dbReference>
<evidence type="ECO:0000256" key="8">
    <source>
        <dbReference type="ARBA" id="ARBA00023242"/>
    </source>
</evidence>
<keyword evidence="9 10" id="KW-0131">Cell cycle</keyword>
<dbReference type="GO" id="GO:0003720">
    <property type="term" value="F:telomerase activity"/>
    <property type="evidence" value="ECO:0007669"/>
    <property type="project" value="TreeGrafter"/>
</dbReference>
<evidence type="ECO:0000259" key="13">
    <source>
        <dbReference type="PROSITE" id="PS51294"/>
    </source>
</evidence>
<feature type="compositionally biased region" description="Acidic residues" evidence="11">
    <location>
        <begin position="321"/>
        <end position="330"/>
    </location>
</feature>
<evidence type="ECO:0000259" key="12">
    <source>
        <dbReference type="PROSITE" id="PS50090"/>
    </source>
</evidence>
<dbReference type="Proteomes" id="UP000694545">
    <property type="component" value="Unplaced"/>
</dbReference>
<evidence type="ECO:0000256" key="9">
    <source>
        <dbReference type="ARBA" id="ARBA00023306"/>
    </source>
</evidence>
<dbReference type="InterPro" id="IPR001005">
    <property type="entry name" value="SANT/Myb"/>
</dbReference>
<reference evidence="14" key="2">
    <citation type="submission" date="2025-09" db="UniProtKB">
        <authorList>
            <consortium name="Ensembl"/>
        </authorList>
    </citation>
    <scope>IDENTIFICATION</scope>
</reference>
<comment type="subunit">
    <text evidence="10">Homodimer.</text>
</comment>
<dbReference type="GO" id="GO:0042803">
    <property type="term" value="F:protein homodimerization activity"/>
    <property type="evidence" value="ECO:0007669"/>
    <property type="project" value="UniProtKB-UniRule"/>
</dbReference>
<dbReference type="FunFam" id="1.10.10.60:FF:000129">
    <property type="entry name" value="Telomeric repeat-binding factor 2"/>
    <property type="match status" value="1"/>
</dbReference>
<evidence type="ECO:0000256" key="5">
    <source>
        <dbReference type="ARBA" id="ARBA00022843"/>
    </source>
</evidence>
<protein>
    <recommendedName>
        <fullName evidence="10">Telomeric repeat-binding factor</fullName>
    </recommendedName>
</protein>
<evidence type="ECO:0000256" key="7">
    <source>
        <dbReference type="ARBA" id="ARBA00023125"/>
    </source>
</evidence>
<dbReference type="InterPro" id="IPR031902">
    <property type="entry name" value="TERF2_RBM"/>
</dbReference>
<evidence type="ECO:0000256" key="10">
    <source>
        <dbReference type="PIRNR" id="PIRNR038016"/>
    </source>
</evidence>
<evidence type="ECO:0000256" key="11">
    <source>
        <dbReference type="SAM" id="MobiDB-lite"/>
    </source>
</evidence>
<feature type="region of interest" description="Disordered" evidence="11">
    <location>
        <begin position="312"/>
        <end position="410"/>
    </location>
</feature>
<accession>A0A8D2JGF9</accession>
<dbReference type="InterPro" id="IPR030657">
    <property type="entry name" value="TERF2"/>
</dbReference>
<dbReference type="PROSITE" id="PS50090">
    <property type="entry name" value="MYB_LIKE"/>
    <property type="match status" value="1"/>
</dbReference>
<feature type="compositionally biased region" description="Basic and acidic residues" evidence="11">
    <location>
        <begin position="351"/>
        <end position="360"/>
    </location>
</feature>
<feature type="domain" description="HTH myb-type" evidence="13">
    <location>
        <begin position="419"/>
        <end position="470"/>
    </location>
</feature>
<dbReference type="GO" id="GO:0005654">
    <property type="term" value="C:nucleoplasm"/>
    <property type="evidence" value="ECO:0007669"/>
    <property type="project" value="UniProtKB-ARBA"/>
</dbReference>
<keyword evidence="3" id="KW-1017">Isopeptide bond</keyword>
<dbReference type="Pfam" id="PF16772">
    <property type="entry name" value="TERF2_RBM"/>
    <property type="match status" value="1"/>
</dbReference>
<reference evidence="14" key="1">
    <citation type="submission" date="2025-08" db="UniProtKB">
        <authorList>
            <consortium name="Ensembl"/>
        </authorList>
    </citation>
    <scope>IDENTIFICATION</scope>
</reference>
<dbReference type="AlphaFoldDB" id="A0A8D2JGF9"/>
<dbReference type="Pfam" id="PF08558">
    <property type="entry name" value="TRF"/>
    <property type="match status" value="1"/>
</dbReference>
<keyword evidence="6 10" id="KW-0779">Telomere</keyword>
<dbReference type="SUPFAM" id="SSF63600">
    <property type="entry name" value="Telomeric repeat binding factor (TRF) dimerisation domain"/>
    <property type="match status" value="1"/>
</dbReference>
<dbReference type="Ensembl" id="ENSVKKT00000011656.1">
    <property type="protein sequence ID" value="ENSVKKP00000011389.1"/>
    <property type="gene ID" value="ENSVKKG00000007846.1"/>
</dbReference>
<dbReference type="GO" id="GO:1905839">
    <property type="term" value="P:negative regulation of telomeric D-loop disassembly"/>
    <property type="evidence" value="ECO:0007669"/>
    <property type="project" value="TreeGrafter"/>
</dbReference>
<evidence type="ECO:0000313" key="15">
    <source>
        <dbReference type="Proteomes" id="UP000694545"/>
    </source>
</evidence>
<keyword evidence="5" id="KW-0832">Ubl conjugation</keyword>
<comment type="subcellular location">
    <subcellularLocation>
        <location evidence="1">Chromosome</location>
        <location evidence="1">Telomere</location>
    </subcellularLocation>
    <subcellularLocation>
        <location evidence="10">Nucleus</location>
    </subcellularLocation>
</comment>
<dbReference type="InterPro" id="IPR009057">
    <property type="entry name" value="Homeodomain-like_sf"/>
</dbReference>